<name>A0A402DHK2_MICAE</name>
<dbReference type="AlphaFoldDB" id="A0A402DHK2"/>
<protein>
    <submittedName>
        <fullName evidence="1">Uncharacterized protein</fullName>
    </submittedName>
</protein>
<dbReference type="EMBL" id="BIFY01000084">
    <property type="protein sequence ID" value="GCE61713.1"/>
    <property type="molecule type" value="Genomic_DNA"/>
</dbReference>
<proteinExistence type="predicted"/>
<comment type="caution">
    <text evidence="1">The sequence shown here is derived from an EMBL/GenBank/DDBJ whole genome shotgun (WGS) entry which is preliminary data.</text>
</comment>
<sequence length="293" mass="34188">MTIVGDRIDEGGTNCIERILRERFRHIHMDFGHIHYSLVADQPAITCHIYLPSESWQNFFSQLWQIRSYFEELQRQVRQIIISRSERDYPRTQRNYPERNYPSFQLLHNYQGIWISYNMREYISHFLKEANVRSLEDWFFFPFDTDETDGDYELCTPSQLREVGNRINGSVRRMSVPVGLRVRLAQGHRLSDYMSATFNKTLQSVSSNQDSESALTLGGLNVILTTILQMNDKLPLVNYYSEKLTDTEDINLYSLSAMNLSLVDDRDETDIAVLVSSGQIIIEDIKLGHRIGE</sequence>
<evidence type="ECO:0000313" key="2">
    <source>
        <dbReference type="Proteomes" id="UP000289660"/>
    </source>
</evidence>
<dbReference type="RefSeq" id="WP_145964564.1">
    <property type="nucleotide sequence ID" value="NZ_BIFY01000084.1"/>
</dbReference>
<accession>A0A402DHK2</accession>
<evidence type="ECO:0000313" key="1">
    <source>
        <dbReference type="EMBL" id="GCE61713.1"/>
    </source>
</evidence>
<gene>
    <name evidence="1" type="ORF">MiAbB_03653</name>
</gene>
<dbReference type="Proteomes" id="UP000289660">
    <property type="component" value="Unassembled WGS sequence"/>
</dbReference>
<reference evidence="2" key="1">
    <citation type="submission" date="2018-12" db="EMBL/GenBank/DDBJ databases">
        <title>Genome sequence of Microcystis aeruginosa NIES-4285.</title>
        <authorList>
            <person name="Tanabe Y."/>
        </authorList>
    </citation>
    <scope>NUCLEOTIDE SEQUENCE [LARGE SCALE GENOMIC DNA]</scope>
    <source>
        <strain evidence="2">NIES-4285</strain>
    </source>
</reference>
<organism evidence="1 2">
    <name type="scientific">Microcystis aeruginosa NIES-4285</name>
    <dbReference type="NCBI Taxonomy" id="2497681"/>
    <lineage>
        <taxon>Bacteria</taxon>
        <taxon>Bacillati</taxon>
        <taxon>Cyanobacteriota</taxon>
        <taxon>Cyanophyceae</taxon>
        <taxon>Oscillatoriophycideae</taxon>
        <taxon>Chroococcales</taxon>
        <taxon>Microcystaceae</taxon>
        <taxon>Microcystis</taxon>
    </lineage>
</organism>